<dbReference type="Proteomes" id="UP001152561">
    <property type="component" value="Unassembled WGS sequence"/>
</dbReference>
<feature type="domain" description="Chromatin assembly factor 1 p150 subunit acidic region" evidence="2">
    <location>
        <begin position="126"/>
        <end position="205"/>
    </location>
</feature>
<dbReference type="InterPro" id="IPR021644">
    <property type="entry name" value="CAF-1_p150_acidic"/>
</dbReference>
<proteinExistence type="predicted"/>
<name>A0A9Q1RA59_9SOLA</name>
<accession>A0A9Q1RA59</accession>
<evidence type="ECO:0000313" key="3">
    <source>
        <dbReference type="EMBL" id="KAJ8547249.1"/>
    </source>
</evidence>
<evidence type="ECO:0000313" key="4">
    <source>
        <dbReference type="Proteomes" id="UP001152561"/>
    </source>
</evidence>
<dbReference type="EMBL" id="JAJAGQ010000012">
    <property type="protein sequence ID" value="KAJ8547249.1"/>
    <property type="molecule type" value="Genomic_DNA"/>
</dbReference>
<dbReference type="AlphaFoldDB" id="A0A9Q1RA59"/>
<dbReference type="OrthoDB" id="1304715at2759"/>
<comment type="caution">
    <text evidence="3">The sequence shown here is derived from an EMBL/GenBank/DDBJ whole genome shotgun (WGS) entry which is preliminary data.</text>
</comment>
<reference evidence="4" key="1">
    <citation type="journal article" date="2023" name="Proc. Natl. Acad. Sci. U.S.A.">
        <title>Genomic and structural basis for evolution of tropane alkaloid biosynthesis.</title>
        <authorList>
            <person name="Wanga Y.-J."/>
            <person name="Taina T."/>
            <person name="Yua J.-Y."/>
            <person name="Lia J."/>
            <person name="Xua B."/>
            <person name="Chenc J."/>
            <person name="D'Auriad J.C."/>
            <person name="Huanga J.-P."/>
            <person name="Huanga S.-X."/>
        </authorList>
    </citation>
    <scope>NUCLEOTIDE SEQUENCE [LARGE SCALE GENOMIC DNA]</scope>
    <source>
        <strain evidence="4">cv. KIB-2019</strain>
    </source>
</reference>
<protein>
    <recommendedName>
        <fullName evidence="2">Chromatin assembly factor 1 p150 subunit acidic region domain-containing protein</fullName>
    </recommendedName>
</protein>
<gene>
    <name evidence="3" type="ORF">K7X08_010835</name>
</gene>
<evidence type="ECO:0000256" key="1">
    <source>
        <dbReference type="SAM" id="MobiDB-lite"/>
    </source>
</evidence>
<organism evidence="3 4">
    <name type="scientific">Anisodus acutangulus</name>
    <dbReference type="NCBI Taxonomy" id="402998"/>
    <lineage>
        <taxon>Eukaryota</taxon>
        <taxon>Viridiplantae</taxon>
        <taxon>Streptophyta</taxon>
        <taxon>Embryophyta</taxon>
        <taxon>Tracheophyta</taxon>
        <taxon>Spermatophyta</taxon>
        <taxon>Magnoliopsida</taxon>
        <taxon>eudicotyledons</taxon>
        <taxon>Gunneridae</taxon>
        <taxon>Pentapetalae</taxon>
        <taxon>asterids</taxon>
        <taxon>lamiids</taxon>
        <taxon>Solanales</taxon>
        <taxon>Solanaceae</taxon>
        <taxon>Solanoideae</taxon>
        <taxon>Hyoscyameae</taxon>
        <taxon>Anisodus</taxon>
    </lineage>
</organism>
<sequence length="223" mass="26373">MKEAACSRRRKRCGRGSGRDFIILQSISGDFRSSAENFFAISTVLMEREHRGRMPIQPSQEESMDMWLKEAGGVHKGRFYGLGSECSVSRRTSGFSGASSSSSVNQDEFQLLHKKLAEINELYLKEKAAREEEAKEREKEAKRREKEDKRRREEEEKRRKDDERRRKEEERRRKEEERRRKEEERRKDDEFRRVTGDVESLKSQLQSLLACVLPRSPLPPYNE</sequence>
<keyword evidence="4" id="KW-1185">Reference proteome</keyword>
<feature type="region of interest" description="Disordered" evidence="1">
    <location>
        <begin position="129"/>
        <end position="206"/>
    </location>
</feature>
<evidence type="ECO:0000259" key="2">
    <source>
        <dbReference type="Pfam" id="PF11600"/>
    </source>
</evidence>
<feature type="compositionally biased region" description="Basic and acidic residues" evidence="1">
    <location>
        <begin position="129"/>
        <end position="200"/>
    </location>
</feature>
<dbReference type="Pfam" id="PF11600">
    <property type="entry name" value="CAF1A_acidic"/>
    <property type="match status" value="1"/>
</dbReference>